<dbReference type="PROSITE" id="PS00211">
    <property type="entry name" value="ABC_TRANSPORTER_1"/>
    <property type="match status" value="1"/>
</dbReference>
<evidence type="ECO:0000259" key="6">
    <source>
        <dbReference type="PROSITE" id="PS50893"/>
    </source>
</evidence>
<name>A0A7X4VWL1_9GAMM</name>
<reference evidence="7 8" key="1">
    <citation type="submission" date="2019-12" db="EMBL/GenBank/DDBJ databases">
        <title>Draft genome sequencing of Halomonas icarensis D1-1.</title>
        <authorList>
            <person name="Pandiyan K."/>
            <person name="Kushwaha P."/>
            <person name="Gowdham M."/>
            <person name="Chakdar H."/>
            <person name="Singh A."/>
            <person name="Kumar M."/>
            <person name="Saxena A.K."/>
        </authorList>
    </citation>
    <scope>NUCLEOTIDE SEQUENCE [LARGE SCALE GENOMIC DNA]</scope>
    <source>
        <strain evidence="7 8">D1-1</strain>
    </source>
</reference>
<keyword evidence="3" id="KW-0813">Transport</keyword>
<dbReference type="InterPro" id="IPR003593">
    <property type="entry name" value="AAA+_ATPase"/>
</dbReference>
<dbReference type="CDD" id="cd03262">
    <property type="entry name" value="ABC_HisP_GlnQ"/>
    <property type="match status" value="1"/>
</dbReference>
<keyword evidence="5 7" id="KW-0067">ATP-binding</keyword>
<dbReference type="InterPro" id="IPR027417">
    <property type="entry name" value="P-loop_NTPase"/>
</dbReference>
<dbReference type="GO" id="GO:0015424">
    <property type="term" value="F:ABC-type amino acid transporter activity"/>
    <property type="evidence" value="ECO:0007669"/>
    <property type="project" value="InterPro"/>
</dbReference>
<keyword evidence="4" id="KW-0547">Nucleotide-binding</keyword>
<comment type="similarity">
    <text evidence="2">Belongs to the ABC transporter superfamily.</text>
</comment>
<dbReference type="SUPFAM" id="SSF52540">
    <property type="entry name" value="P-loop containing nucleoside triphosphate hydrolases"/>
    <property type="match status" value="1"/>
</dbReference>
<proteinExistence type="inferred from homology"/>
<dbReference type="Pfam" id="PF00005">
    <property type="entry name" value="ABC_tran"/>
    <property type="match status" value="1"/>
</dbReference>
<evidence type="ECO:0000256" key="3">
    <source>
        <dbReference type="ARBA" id="ARBA00022448"/>
    </source>
</evidence>
<dbReference type="GO" id="GO:0005524">
    <property type="term" value="F:ATP binding"/>
    <property type="evidence" value="ECO:0007669"/>
    <property type="project" value="UniProtKB-KW"/>
</dbReference>
<keyword evidence="8" id="KW-1185">Reference proteome</keyword>
<dbReference type="PANTHER" id="PTHR43166">
    <property type="entry name" value="AMINO ACID IMPORT ATP-BINDING PROTEIN"/>
    <property type="match status" value="1"/>
</dbReference>
<dbReference type="PIRSF" id="PIRSF039085">
    <property type="entry name" value="ABC_ATPase_HisP"/>
    <property type="match status" value="1"/>
</dbReference>
<dbReference type="InterPro" id="IPR030679">
    <property type="entry name" value="ABC_ATPase_HisP-typ"/>
</dbReference>
<dbReference type="EMBL" id="WUTS01000001">
    <property type="protein sequence ID" value="NAW11649.1"/>
    <property type="molecule type" value="Genomic_DNA"/>
</dbReference>
<evidence type="ECO:0000313" key="7">
    <source>
        <dbReference type="EMBL" id="NAW11649.1"/>
    </source>
</evidence>
<sequence>MIKVEGLIKRFGGVAVLDGIDLAIEQGEIIVVIGPSGTGKSTLLRCLNFLERPDAGRLTIGDLDVDVTRASRADILTARRRTAFVFQNYALFANKTALQNIAEGLIVVNRWPKEKALARGREILARIGLADKADAYPASLSGGQQQRVGIGRAMAAQAEVILFDEPTSSLDPEWVEEVLGLMKQLATERQTMLVVTHEMSFARDVADRVIFMEGGRIVEQGPPDQLFGAPRDPRTRNFLRKVLANQVSLDGSS</sequence>
<feature type="domain" description="ABC transporter" evidence="6">
    <location>
        <begin position="2"/>
        <end position="239"/>
    </location>
</feature>
<dbReference type="InterPro" id="IPR003439">
    <property type="entry name" value="ABC_transporter-like_ATP-bd"/>
</dbReference>
<dbReference type="PROSITE" id="PS50893">
    <property type="entry name" value="ABC_TRANSPORTER_2"/>
    <property type="match status" value="1"/>
</dbReference>
<dbReference type="InterPro" id="IPR017871">
    <property type="entry name" value="ABC_transporter-like_CS"/>
</dbReference>
<dbReference type="GO" id="GO:0005886">
    <property type="term" value="C:plasma membrane"/>
    <property type="evidence" value="ECO:0007669"/>
    <property type="project" value="UniProtKB-SubCell"/>
</dbReference>
<dbReference type="Gene3D" id="3.40.50.300">
    <property type="entry name" value="P-loop containing nucleotide triphosphate hydrolases"/>
    <property type="match status" value="1"/>
</dbReference>
<dbReference type="RefSeq" id="WP_161422397.1">
    <property type="nucleotide sequence ID" value="NZ_JARWMY010000014.1"/>
</dbReference>
<comment type="caution">
    <text evidence="7">The sequence shown here is derived from an EMBL/GenBank/DDBJ whole genome shotgun (WGS) entry which is preliminary data.</text>
</comment>
<dbReference type="PANTHER" id="PTHR43166:SF15">
    <property type="entry name" value="HISTIDINE TRANSPORT ATP-BINDING PROTEIN HISP"/>
    <property type="match status" value="1"/>
</dbReference>
<comment type="subcellular location">
    <subcellularLocation>
        <location evidence="1">Cell inner membrane</location>
        <topology evidence="1">Peripheral membrane protein</topology>
    </subcellularLocation>
</comment>
<protein>
    <submittedName>
        <fullName evidence="7">ATP-binding cassette domain-containing protein</fullName>
    </submittedName>
</protein>
<organism evidence="7 8">
    <name type="scientific">Halomonas icarae</name>
    <dbReference type="NCBI Taxonomy" id="2691040"/>
    <lineage>
        <taxon>Bacteria</taxon>
        <taxon>Pseudomonadati</taxon>
        <taxon>Pseudomonadota</taxon>
        <taxon>Gammaproteobacteria</taxon>
        <taxon>Oceanospirillales</taxon>
        <taxon>Halomonadaceae</taxon>
        <taxon>Halomonas</taxon>
    </lineage>
</organism>
<evidence type="ECO:0000256" key="5">
    <source>
        <dbReference type="ARBA" id="ARBA00022840"/>
    </source>
</evidence>
<dbReference type="GO" id="GO:0016887">
    <property type="term" value="F:ATP hydrolysis activity"/>
    <property type="evidence" value="ECO:0007669"/>
    <property type="project" value="InterPro"/>
</dbReference>
<accession>A0A7X4VWL1</accession>
<evidence type="ECO:0000256" key="1">
    <source>
        <dbReference type="ARBA" id="ARBA00004417"/>
    </source>
</evidence>
<gene>
    <name evidence="7" type="ORF">GRB80_02180</name>
</gene>
<evidence type="ECO:0000313" key="8">
    <source>
        <dbReference type="Proteomes" id="UP000448235"/>
    </source>
</evidence>
<dbReference type="SMART" id="SM00382">
    <property type="entry name" value="AAA"/>
    <property type="match status" value="1"/>
</dbReference>
<dbReference type="Proteomes" id="UP000448235">
    <property type="component" value="Unassembled WGS sequence"/>
</dbReference>
<evidence type="ECO:0000256" key="4">
    <source>
        <dbReference type="ARBA" id="ARBA00022741"/>
    </source>
</evidence>
<dbReference type="AlphaFoldDB" id="A0A7X4VWL1"/>
<dbReference type="InterPro" id="IPR050086">
    <property type="entry name" value="MetN_ABC_transporter-like"/>
</dbReference>
<evidence type="ECO:0000256" key="2">
    <source>
        <dbReference type="ARBA" id="ARBA00005417"/>
    </source>
</evidence>